<protein>
    <submittedName>
        <fullName evidence="16">TonB-dependent receptor</fullName>
    </submittedName>
</protein>
<evidence type="ECO:0000256" key="2">
    <source>
        <dbReference type="ARBA" id="ARBA00022448"/>
    </source>
</evidence>
<dbReference type="PROSITE" id="PS52016">
    <property type="entry name" value="TONB_DEPENDENT_REC_3"/>
    <property type="match status" value="1"/>
</dbReference>
<dbReference type="Pfam" id="PF00593">
    <property type="entry name" value="TonB_dep_Rec_b-barrel"/>
    <property type="match status" value="1"/>
</dbReference>
<evidence type="ECO:0000313" key="16">
    <source>
        <dbReference type="EMBL" id="KHK91949.1"/>
    </source>
</evidence>
<feature type="chain" id="PRO_5002066055" evidence="13">
    <location>
        <begin position="25"/>
        <end position="759"/>
    </location>
</feature>
<evidence type="ECO:0000256" key="6">
    <source>
        <dbReference type="ARBA" id="ARBA00023004"/>
    </source>
</evidence>
<keyword evidence="17" id="KW-1185">Reference proteome</keyword>
<evidence type="ECO:0000256" key="4">
    <source>
        <dbReference type="ARBA" id="ARBA00022496"/>
    </source>
</evidence>
<comment type="subcellular location">
    <subcellularLocation>
        <location evidence="1 11">Cell outer membrane</location>
        <topology evidence="1 11">Multi-pass membrane protein</topology>
    </subcellularLocation>
</comment>
<proteinExistence type="inferred from homology"/>
<keyword evidence="13" id="KW-0732">Signal</keyword>
<reference evidence="16 17" key="1">
    <citation type="submission" date="2014-10" db="EMBL/GenBank/DDBJ databases">
        <title>Genome sequence of Novosphingobium malaysiense MUSC 273(T).</title>
        <authorList>
            <person name="Lee L.-H."/>
        </authorList>
    </citation>
    <scope>NUCLEOTIDE SEQUENCE [LARGE SCALE GENOMIC DNA]</scope>
    <source>
        <strain evidence="16 17">MUSC 273</strain>
    </source>
</reference>
<dbReference type="Pfam" id="PF07715">
    <property type="entry name" value="Plug"/>
    <property type="match status" value="1"/>
</dbReference>
<keyword evidence="5 11" id="KW-0812">Transmembrane</keyword>
<keyword evidence="2 11" id="KW-0813">Transport</keyword>
<organism evidence="16 17">
    <name type="scientific">Novosphingobium malaysiense</name>
    <dbReference type="NCBI Taxonomy" id="1348853"/>
    <lineage>
        <taxon>Bacteria</taxon>
        <taxon>Pseudomonadati</taxon>
        <taxon>Pseudomonadota</taxon>
        <taxon>Alphaproteobacteria</taxon>
        <taxon>Sphingomonadales</taxon>
        <taxon>Sphingomonadaceae</taxon>
        <taxon>Novosphingobium</taxon>
    </lineage>
</organism>
<dbReference type="InterPro" id="IPR012910">
    <property type="entry name" value="Plug_dom"/>
</dbReference>
<dbReference type="InterPro" id="IPR036942">
    <property type="entry name" value="Beta-barrel_TonB_sf"/>
</dbReference>
<comment type="caution">
    <text evidence="16">The sequence shown here is derived from an EMBL/GenBank/DDBJ whole genome shotgun (WGS) entry which is preliminary data.</text>
</comment>
<evidence type="ECO:0000256" key="10">
    <source>
        <dbReference type="ARBA" id="ARBA00023237"/>
    </source>
</evidence>
<feature type="domain" description="TonB-dependent receptor plug" evidence="15">
    <location>
        <begin position="48"/>
        <end position="154"/>
    </location>
</feature>
<dbReference type="PANTHER" id="PTHR32552">
    <property type="entry name" value="FERRICHROME IRON RECEPTOR-RELATED"/>
    <property type="match status" value="1"/>
</dbReference>
<feature type="domain" description="TonB-dependent receptor-like beta-barrel" evidence="14">
    <location>
        <begin position="220"/>
        <end position="725"/>
    </location>
</feature>
<keyword evidence="8 12" id="KW-0798">TonB box</keyword>
<dbReference type="Gene3D" id="2.40.170.20">
    <property type="entry name" value="TonB-dependent receptor, beta-barrel domain"/>
    <property type="match status" value="1"/>
</dbReference>
<evidence type="ECO:0000313" key="17">
    <source>
        <dbReference type="Proteomes" id="UP000031057"/>
    </source>
</evidence>
<evidence type="ECO:0000259" key="15">
    <source>
        <dbReference type="Pfam" id="PF07715"/>
    </source>
</evidence>
<evidence type="ECO:0000256" key="12">
    <source>
        <dbReference type="RuleBase" id="RU003357"/>
    </source>
</evidence>
<dbReference type="STRING" id="1348853.LK12_10420"/>
<dbReference type="EMBL" id="JTDI01000003">
    <property type="protein sequence ID" value="KHK91949.1"/>
    <property type="molecule type" value="Genomic_DNA"/>
</dbReference>
<comment type="similarity">
    <text evidence="11 12">Belongs to the TonB-dependent receptor family.</text>
</comment>
<evidence type="ECO:0000256" key="3">
    <source>
        <dbReference type="ARBA" id="ARBA00022452"/>
    </source>
</evidence>
<evidence type="ECO:0000256" key="11">
    <source>
        <dbReference type="PROSITE-ProRule" id="PRU01360"/>
    </source>
</evidence>
<gene>
    <name evidence="16" type="ORF">LK12_10420</name>
</gene>
<dbReference type="PANTHER" id="PTHR32552:SF81">
    <property type="entry name" value="TONB-DEPENDENT OUTER MEMBRANE RECEPTOR"/>
    <property type="match status" value="1"/>
</dbReference>
<dbReference type="SUPFAM" id="SSF56935">
    <property type="entry name" value="Porins"/>
    <property type="match status" value="1"/>
</dbReference>
<accession>A0A0B1ZRQ7</accession>
<keyword evidence="10 11" id="KW-0998">Cell outer membrane</keyword>
<keyword evidence="4" id="KW-0410">Iron transport</keyword>
<evidence type="ECO:0000256" key="13">
    <source>
        <dbReference type="SAM" id="SignalP"/>
    </source>
</evidence>
<dbReference type="InterPro" id="IPR000531">
    <property type="entry name" value="Beta-barrel_TonB"/>
</dbReference>
<evidence type="ECO:0000256" key="7">
    <source>
        <dbReference type="ARBA" id="ARBA00023065"/>
    </source>
</evidence>
<sequence length="759" mass="82290">MGRTSASVFGLVGLAVLAPAHAYAQDSEDSATDSGVIIVTAQRRAEAQVDVPISITNLSSDALKTASVEQLADIGKVTPALRFDFAGGFFQPTIRGIGTAVATSGGGGNVGIYVDGFYSPNPLAADFDLISVESIQVLKGPQGTLFGRNTTGGAILVSTREPSTDANAIQGRVSYGRYNEFKAEQFSNYVISDRVAVSLESQYRRGDGWQHDISNNDKRVGDYENWSVRIGLKADLTDDVNVLLRYKHGKVDDPSPLLTSSYYSDEFGLGAPFGGVPGTYTTAKNEIASGSVPEFFRSNSDVVQVTIRADLGFADLTSYSQYRNEKVDSSLELDYSGLDIFQLGLPNNNDTWSQEFLLTSKAGTPLQWTAGLFYFENTDQYITDIDNFGNDPNSRIRLGGSSTTVRSYAAFLDATYEITPKLFVTGGLRYSYDKIDDAYYNTRFLAPTTITLPDGTVCTSTDGRIYIKDCDPDAVDFAKGDRLTPRVVIRYKPTDQTSIYASYTKGYKAAIIDVGGSCQNAPYVCSRVKPETINAFEVGAKYETYGLSLEAAGFYYDYKDLQVSIYEAGTARIVNAAKSEIYGLEGAARVKPTAGLELSAGASWVHARYKDFNNAPIYTPCADLDAATQAVCAANGISFLVLGQDLNNVTMQRTPEFTGFLAARYATEVGGGELALSGNLSYSSSFHFGPSGIQFKQGGYETLSLRAQWTAPSEHWYLAAYGNNVTNSRYLTQVQYSNFGIGANWSKPITYGVEAGFNF</sequence>
<dbReference type="GO" id="GO:0009279">
    <property type="term" value="C:cell outer membrane"/>
    <property type="evidence" value="ECO:0007669"/>
    <property type="project" value="UniProtKB-SubCell"/>
</dbReference>
<keyword evidence="16" id="KW-0675">Receptor</keyword>
<keyword evidence="9 11" id="KW-0472">Membrane</keyword>
<name>A0A0B1ZRQ7_9SPHN</name>
<evidence type="ECO:0000256" key="8">
    <source>
        <dbReference type="ARBA" id="ARBA00023077"/>
    </source>
</evidence>
<feature type="signal peptide" evidence="13">
    <location>
        <begin position="1"/>
        <end position="24"/>
    </location>
</feature>
<dbReference type="InterPro" id="IPR039426">
    <property type="entry name" value="TonB-dep_rcpt-like"/>
</dbReference>
<keyword evidence="6" id="KW-0408">Iron</keyword>
<dbReference type="AlphaFoldDB" id="A0A0B1ZRQ7"/>
<dbReference type="GO" id="GO:0006826">
    <property type="term" value="P:iron ion transport"/>
    <property type="evidence" value="ECO:0007669"/>
    <property type="project" value="UniProtKB-KW"/>
</dbReference>
<keyword evidence="7" id="KW-0406">Ion transport</keyword>
<evidence type="ECO:0000256" key="1">
    <source>
        <dbReference type="ARBA" id="ARBA00004571"/>
    </source>
</evidence>
<keyword evidence="3 11" id="KW-1134">Transmembrane beta strand</keyword>
<evidence type="ECO:0000259" key="14">
    <source>
        <dbReference type="Pfam" id="PF00593"/>
    </source>
</evidence>
<evidence type="ECO:0000256" key="9">
    <source>
        <dbReference type="ARBA" id="ARBA00023136"/>
    </source>
</evidence>
<dbReference type="Proteomes" id="UP000031057">
    <property type="component" value="Unassembled WGS sequence"/>
</dbReference>
<evidence type="ECO:0000256" key="5">
    <source>
        <dbReference type="ARBA" id="ARBA00022692"/>
    </source>
</evidence>